<gene>
    <name evidence="1" type="ORF">HPB50_010779</name>
</gene>
<protein>
    <submittedName>
        <fullName evidence="1">Uncharacterized protein</fullName>
    </submittedName>
</protein>
<name>A0ACB7TBQ5_HYAAI</name>
<comment type="caution">
    <text evidence="1">The sequence shown here is derived from an EMBL/GenBank/DDBJ whole genome shotgun (WGS) entry which is preliminary data.</text>
</comment>
<keyword evidence="2" id="KW-1185">Reference proteome</keyword>
<accession>A0ACB7TBQ5</accession>
<organism evidence="1 2">
    <name type="scientific">Hyalomma asiaticum</name>
    <name type="common">Tick</name>
    <dbReference type="NCBI Taxonomy" id="266040"/>
    <lineage>
        <taxon>Eukaryota</taxon>
        <taxon>Metazoa</taxon>
        <taxon>Ecdysozoa</taxon>
        <taxon>Arthropoda</taxon>
        <taxon>Chelicerata</taxon>
        <taxon>Arachnida</taxon>
        <taxon>Acari</taxon>
        <taxon>Parasitiformes</taxon>
        <taxon>Ixodida</taxon>
        <taxon>Ixodoidea</taxon>
        <taxon>Ixodidae</taxon>
        <taxon>Hyalomminae</taxon>
        <taxon>Hyalomma</taxon>
    </lineage>
</organism>
<dbReference type="EMBL" id="CM023490">
    <property type="protein sequence ID" value="KAH6942832.1"/>
    <property type="molecule type" value="Genomic_DNA"/>
</dbReference>
<dbReference type="Proteomes" id="UP000821845">
    <property type="component" value="Chromosome 10"/>
</dbReference>
<evidence type="ECO:0000313" key="1">
    <source>
        <dbReference type="EMBL" id="KAH6942832.1"/>
    </source>
</evidence>
<evidence type="ECO:0000313" key="2">
    <source>
        <dbReference type="Proteomes" id="UP000821845"/>
    </source>
</evidence>
<sequence>MNSSSFTVDSDNCTHQSYVDEEGVTCANMKFIRIFLQCSKMTLFNTVDVKNKFAAIMFHVGVDHCVKVNMGVMEEELGMLPDEEMPPPDEDHGGTTDILEDGEKSPSDETVPEDHQNYGQRLRRRRNPGDLYAMPAHRPDYARPTRIRPRGPYPGRKRYRKPYSSYGYSEDDDDDDRLYRSEDARPEETVRRGSYRERRRGPEFPPYDNEDDRWPAAGELSQRRRRRRHDDDFETNRRDREFQDDDDDDDVNRRDMGSRDGGINRYGGEGALAKRPDYESERRRRRVRRN</sequence>
<proteinExistence type="predicted"/>
<reference evidence="1" key="1">
    <citation type="submission" date="2020-05" db="EMBL/GenBank/DDBJ databases">
        <title>Large-scale comparative analyses of tick genomes elucidate their genetic diversity and vector capacities.</title>
        <authorList>
            <person name="Jia N."/>
            <person name="Wang J."/>
            <person name="Shi W."/>
            <person name="Du L."/>
            <person name="Sun Y."/>
            <person name="Zhan W."/>
            <person name="Jiang J."/>
            <person name="Wang Q."/>
            <person name="Zhang B."/>
            <person name="Ji P."/>
            <person name="Sakyi L.B."/>
            <person name="Cui X."/>
            <person name="Yuan T."/>
            <person name="Jiang B."/>
            <person name="Yang W."/>
            <person name="Lam T.T.-Y."/>
            <person name="Chang Q."/>
            <person name="Ding S."/>
            <person name="Wang X."/>
            <person name="Zhu J."/>
            <person name="Ruan X."/>
            <person name="Zhao L."/>
            <person name="Wei J."/>
            <person name="Que T."/>
            <person name="Du C."/>
            <person name="Cheng J."/>
            <person name="Dai P."/>
            <person name="Han X."/>
            <person name="Huang E."/>
            <person name="Gao Y."/>
            <person name="Liu J."/>
            <person name="Shao H."/>
            <person name="Ye R."/>
            <person name="Li L."/>
            <person name="Wei W."/>
            <person name="Wang X."/>
            <person name="Wang C."/>
            <person name="Yang T."/>
            <person name="Huo Q."/>
            <person name="Li W."/>
            <person name="Guo W."/>
            <person name="Chen H."/>
            <person name="Zhou L."/>
            <person name="Ni X."/>
            <person name="Tian J."/>
            <person name="Zhou Y."/>
            <person name="Sheng Y."/>
            <person name="Liu T."/>
            <person name="Pan Y."/>
            <person name="Xia L."/>
            <person name="Li J."/>
            <person name="Zhao F."/>
            <person name="Cao W."/>
        </authorList>
    </citation>
    <scope>NUCLEOTIDE SEQUENCE</scope>
    <source>
        <strain evidence="1">Hyas-2018</strain>
    </source>
</reference>